<dbReference type="OrthoDB" id="5641374at2"/>
<proteinExistence type="predicted"/>
<accession>A0A4Q9VLF1</accession>
<sequence length="134" mass="14583">MLTIPLQKLAFLIEKAREYDAEVPADPGDLGSNASDDGETDILLDTPDNGTAEELREAIKGLNTDEQEELLALVWLGRGDFTAAEWPAAMAQARESRTASEADYLLGTPLLADYLEEAVSALGLSLEEFEIDRL</sequence>
<dbReference type="InterPro" id="IPR022254">
    <property type="entry name" value="DUF3775"/>
</dbReference>
<gene>
    <name evidence="2" type="ORF">EYW49_15625</name>
</gene>
<reference evidence="2 3" key="1">
    <citation type="submission" date="2019-02" db="EMBL/GenBank/DDBJ databases">
        <title>Siculibacillus lacustris gen. nov., sp. nov., a new rosette-forming bacterium isolated from a freshwater crater lake (Lake St. Ana, Romania).</title>
        <authorList>
            <person name="Felfoldi T."/>
            <person name="Marton Z."/>
            <person name="Szabo A."/>
            <person name="Mentes A."/>
            <person name="Boka K."/>
            <person name="Marialigeti K."/>
            <person name="Mathe I."/>
            <person name="Koncz M."/>
            <person name="Schumann P."/>
            <person name="Toth E."/>
        </authorList>
    </citation>
    <scope>NUCLEOTIDE SEQUENCE [LARGE SCALE GENOMIC DNA]</scope>
    <source>
        <strain evidence="2 3">SA-279</strain>
    </source>
</reference>
<organism evidence="2 3">
    <name type="scientific">Siculibacillus lacustris</name>
    <dbReference type="NCBI Taxonomy" id="1549641"/>
    <lineage>
        <taxon>Bacteria</taxon>
        <taxon>Pseudomonadati</taxon>
        <taxon>Pseudomonadota</taxon>
        <taxon>Alphaproteobacteria</taxon>
        <taxon>Hyphomicrobiales</taxon>
        <taxon>Ancalomicrobiaceae</taxon>
        <taxon>Siculibacillus</taxon>
    </lineage>
</organism>
<evidence type="ECO:0000313" key="3">
    <source>
        <dbReference type="Proteomes" id="UP000292781"/>
    </source>
</evidence>
<evidence type="ECO:0000256" key="1">
    <source>
        <dbReference type="SAM" id="MobiDB-lite"/>
    </source>
</evidence>
<dbReference type="EMBL" id="SJFN01000024">
    <property type="protein sequence ID" value="TBW35821.1"/>
    <property type="molecule type" value="Genomic_DNA"/>
</dbReference>
<keyword evidence="3" id="KW-1185">Reference proteome</keyword>
<name>A0A4Q9VLF1_9HYPH</name>
<comment type="caution">
    <text evidence="2">The sequence shown here is derived from an EMBL/GenBank/DDBJ whole genome shotgun (WGS) entry which is preliminary data.</text>
</comment>
<dbReference type="AlphaFoldDB" id="A0A4Q9VLF1"/>
<feature type="region of interest" description="Disordered" evidence="1">
    <location>
        <begin position="23"/>
        <end position="48"/>
    </location>
</feature>
<evidence type="ECO:0000313" key="2">
    <source>
        <dbReference type="EMBL" id="TBW35821.1"/>
    </source>
</evidence>
<protein>
    <submittedName>
        <fullName evidence="2">DUF3775 domain-containing protein</fullName>
    </submittedName>
</protein>
<dbReference type="RefSeq" id="WP_131310522.1">
    <property type="nucleotide sequence ID" value="NZ_SJFN01000024.1"/>
</dbReference>
<dbReference type="Proteomes" id="UP000292781">
    <property type="component" value="Unassembled WGS sequence"/>
</dbReference>
<dbReference type="Pfam" id="PF12616">
    <property type="entry name" value="DUF3775"/>
    <property type="match status" value="1"/>
</dbReference>